<organism evidence="2 3">
    <name type="scientific">Cercophora scortea</name>
    <dbReference type="NCBI Taxonomy" id="314031"/>
    <lineage>
        <taxon>Eukaryota</taxon>
        <taxon>Fungi</taxon>
        <taxon>Dikarya</taxon>
        <taxon>Ascomycota</taxon>
        <taxon>Pezizomycotina</taxon>
        <taxon>Sordariomycetes</taxon>
        <taxon>Sordariomycetidae</taxon>
        <taxon>Sordariales</taxon>
        <taxon>Lasiosphaeriaceae</taxon>
        <taxon>Cercophora</taxon>
    </lineage>
</organism>
<sequence>MCHLRPYRGEQKCSLCHRRRGLYGKGKCRQVKTEQAEYGSCDTITVHKPRDIVSAIRHALEGKIMESPACPDCIGKNTPVLDHVAFISPIGHGKDRHDAVQTPKGGLGRLWGFMRRSQERKSTGSANQAYSVVRTPRPGRYRRGAKASGNDMEKGAGGSGAGLGQPDDEKDECCGGWIGRDSDGDDEGEGSGADLIRDIYSSSEGSESVQHLLAAVSDVAEDHGSGQQDPAWSDDEAPGEEPSA</sequence>
<keyword evidence="3" id="KW-1185">Reference proteome</keyword>
<comment type="caution">
    <text evidence="2">The sequence shown here is derived from an EMBL/GenBank/DDBJ whole genome shotgun (WGS) entry which is preliminary data.</text>
</comment>
<feature type="compositionally biased region" description="Polar residues" evidence="1">
    <location>
        <begin position="200"/>
        <end position="209"/>
    </location>
</feature>
<accession>A0AAE0IV38</accession>
<dbReference type="EMBL" id="JAUEPO010000002">
    <property type="protein sequence ID" value="KAK3331813.1"/>
    <property type="molecule type" value="Genomic_DNA"/>
</dbReference>
<reference evidence="2" key="2">
    <citation type="submission" date="2023-06" db="EMBL/GenBank/DDBJ databases">
        <authorList>
            <consortium name="Lawrence Berkeley National Laboratory"/>
            <person name="Haridas S."/>
            <person name="Hensen N."/>
            <person name="Bonometti L."/>
            <person name="Westerberg I."/>
            <person name="Brannstrom I.O."/>
            <person name="Guillou S."/>
            <person name="Cros-Aarteil S."/>
            <person name="Calhoun S."/>
            <person name="Kuo A."/>
            <person name="Mondo S."/>
            <person name="Pangilinan J."/>
            <person name="Riley R."/>
            <person name="Labutti K."/>
            <person name="Andreopoulos B."/>
            <person name="Lipzen A."/>
            <person name="Chen C."/>
            <person name="Yanf M."/>
            <person name="Daum C."/>
            <person name="Ng V."/>
            <person name="Clum A."/>
            <person name="Steindorff A."/>
            <person name="Ohm R."/>
            <person name="Martin F."/>
            <person name="Silar P."/>
            <person name="Natvig D."/>
            <person name="Lalanne C."/>
            <person name="Gautier V."/>
            <person name="Ament-Velasquez S.L."/>
            <person name="Kruys A."/>
            <person name="Hutchinson M.I."/>
            <person name="Powell A.J."/>
            <person name="Barry K."/>
            <person name="Miller A.N."/>
            <person name="Grigoriev I.V."/>
            <person name="Debuchy R."/>
            <person name="Gladieux P."/>
            <person name="Thoren M.H."/>
            <person name="Johannesson H."/>
        </authorList>
    </citation>
    <scope>NUCLEOTIDE SEQUENCE</scope>
    <source>
        <strain evidence="2">SMH4131-1</strain>
    </source>
</reference>
<evidence type="ECO:0000313" key="2">
    <source>
        <dbReference type="EMBL" id="KAK3331813.1"/>
    </source>
</evidence>
<reference evidence="2" key="1">
    <citation type="journal article" date="2023" name="Mol. Phylogenet. Evol.">
        <title>Genome-scale phylogeny and comparative genomics of the fungal order Sordariales.</title>
        <authorList>
            <person name="Hensen N."/>
            <person name="Bonometti L."/>
            <person name="Westerberg I."/>
            <person name="Brannstrom I.O."/>
            <person name="Guillou S."/>
            <person name="Cros-Aarteil S."/>
            <person name="Calhoun S."/>
            <person name="Haridas S."/>
            <person name="Kuo A."/>
            <person name="Mondo S."/>
            <person name="Pangilinan J."/>
            <person name="Riley R."/>
            <person name="LaButti K."/>
            <person name="Andreopoulos B."/>
            <person name="Lipzen A."/>
            <person name="Chen C."/>
            <person name="Yan M."/>
            <person name="Daum C."/>
            <person name="Ng V."/>
            <person name="Clum A."/>
            <person name="Steindorff A."/>
            <person name="Ohm R.A."/>
            <person name="Martin F."/>
            <person name="Silar P."/>
            <person name="Natvig D.O."/>
            <person name="Lalanne C."/>
            <person name="Gautier V."/>
            <person name="Ament-Velasquez S.L."/>
            <person name="Kruys A."/>
            <person name="Hutchinson M.I."/>
            <person name="Powell A.J."/>
            <person name="Barry K."/>
            <person name="Miller A.N."/>
            <person name="Grigoriev I.V."/>
            <person name="Debuchy R."/>
            <person name="Gladieux P."/>
            <person name="Hiltunen Thoren M."/>
            <person name="Johannesson H."/>
        </authorList>
    </citation>
    <scope>NUCLEOTIDE SEQUENCE</scope>
    <source>
        <strain evidence="2">SMH4131-1</strain>
    </source>
</reference>
<feature type="region of interest" description="Disordered" evidence="1">
    <location>
        <begin position="118"/>
        <end position="244"/>
    </location>
</feature>
<evidence type="ECO:0000256" key="1">
    <source>
        <dbReference type="SAM" id="MobiDB-lite"/>
    </source>
</evidence>
<feature type="compositionally biased region" description="Acidic residues" evidence="1">
    <location>
        <begin position="232"/>
        <end position="244"/>
    </location>
</feature>
<protein>
    <submittedName>
        <fullName evidence="2">Uncharacterized protein</fullName>
    </submittedName>
</protein>
<gene>
    <name evidence="2" type="ORF">B0T19DRAFT_414020</name>
</gene>
<evidence type="ECO:0000313" key="3">
    <source>
        <dbReference type="Proteomes" id="UP001286456"/>
    </source>
</evidence>
<name>A0AAE0IV38_9PEZI</name>
<dbReference type="Proteomes" id="UP001286456">
    <property type="component" value="Unassembled WGS sequence"/>
</dbReference>
<proteinExistence type="predicted"/>
<dbReference type="AlphaFoldDB" id="A0AAE0IV38"/>